<dbReference type="OrthoDB" id="7433288at2"/>
<evidence type="ECO:0000256" key="1">
    <source>
        <dbReference type="SAM" id="Phobius"/>
    </source>
</evidence>
<evidence type="ECO:0000313" key="2">
    <source>
        <dbReference type="EMBL" id="TGD99842.1"/>
    </source>
</evidence>
<comment type="caution">
    <text evidence="2">The sequence shown here is derived from an EMBL/GenBank/DDBJ whole genome shotgun (WGS) entry which is preliminary data.</text>
</comment>
<proteinExistence type="predicted"/>
<keyword evidence="3" id="KW-1185">Reference proteome</keyword>
<evidence type="ECO:0000313" key="3">
    <source>
        <dbReference type="Proteomes" id="UP000297535"/>
    </source>
</evidence>
<dbReference type="RefSeq" id="WP_135414834.1">
    <property type="nucleotide sequence ID" value="NZ_SRLB01000007.1"/>
</dbReference>
<organism evidence="2 3">
    <name type="scientific">Methylobacterium nonmethylotrophicum</name>
    <dbReference type="NCBI Taxonomy" id="1141884"/>
    <lineage>
        <taxon>Bacteria</taxon>
        <taxon>Pseudomonadati</taxon>
        <taxon>Pseudomonadota</taxon>
        <taxon>Alphaproteobacteria</taxon>
        <taxon>Hyphomicrobiales</taxon>
        <taxon>Methylobacteriaceae</taxon>
        <taxon>Methylobacterium</taxon>
    </lineage>
</organism>
<dbReference type="AlphaFoldDB" id="A0A4Z0NRR6"/>
<keyword evidence="1" id="KW-1133">Transmembrane helix</keyword>
<accession>A0A4Z0NRR6</accession>
<name>A0A4Z0NRR6_9HYPH</name>
<dbReference type="EMBL" id="SRLB01000007">
    <property type="protein sequence ID" value="TGD99842.1"/>
    <property type="molecule type" value="Genomic_DNA"/>
</dbReference>
<keyword evidence="1" id="KW-0472">Membrane</keyword>
<reference evidence="2 3" key="1">
    <citation type="submission" date="2019-04" db="EMBL/GenBank/DDBJ databases">
        <authorList>
            <person name="Feng G."/>
            <person name="Zhu H."/>
        </authorList>
    </citation>
    <scope>NUCLEOTIDE SEQUENCE [LARGE SCALE GENOMIC DNA]</scope>
    <source>
        <strain evidence="2 3">6HR-1</strain>
    </source>
</reference>
<keyword evidence="1" id="KW-0812">Transmembrane</keyword>
<gene>
    <name evidence="2" type="ORF">EU555_11825</name>
</gene>
<feature type="transmembrane region" description="Helical" evidence="1">
    <location>
        <begin position="42"/>
        <end position="62"/>
    </location>
</feature>
<protein>
    <submittedName>
        <fullName evidence="2">Uncharacterized protein</fullName>
    </submittedName>
</protein>
<dbReference type="Proteomes" id="UP000297535">
    <property type="component" value="Unassembled WGS sequence"/>
</dbReference>
<sequence>MRLLKLTLAALAYGWLTSVLFGDPVKPLALATVWSDRLGLEHWQVLAALCVAASAVVFVRPLRNVVPDALRPSVFVILAVLLPISLVGLYADRIRHRAVLAFGADDVEEHSFLTSLYEAPRDFQFFLHTAVLKDCKFHAWSYRKLAFYTLPPDASVNVVPRWWLKRCGYQVDRP</sequence>
<feature type="transmembrane region" description="Helical" evidence="1">
    <location>
        <begin position="74"/>
        <end position="91"/>
    </location>
</feature>